<gene>
    <name evidence="1" type="ORF">PanWU01x14_334850</name>
</gene>
<protein>
    <submittedName>
        <fullName evidence="1">Uncharacterized protein</fullName>
    </submittedName>
</protein>
<dbReference type="AlphaFoldDB" id="A0A2P5AGI1"/>
<evidence type="ECO:0000313" key="1">
    <source>
        <dbReference type="EMBL" id="PON35645.1"/>
    </source>
</evidence>
<reference evidence="2" key="1">
    <citation type="submission" date="2016-06" db="EMBL/GenBank/DDBJ databases">
        <title>Parallel loss of symbiosis genes in relatives of nitrogen-fixing non-legume Parasponia.</title>
        <authorList>
            <person name="Van Velzen R."/>
            <person name="Holmer R."/>
            <person name="Bu F."/>
            <person name="Rutten L."/>
            <person name="Van Zeijl A."/>
            <person name="Liu W."/>
            <person name="Santuari L."/>
            <person name="Cao Q."/>
            <person name="Sharma T."/>
            <person name="Shen D."/>
            <person name="Roswanjaya Y."/>
            <person name="Wardhani T."/>
            <person name="Kalhor M.S."/>
            <person name="Jansen J."/>
            <person name="Van den Hoogen J."/>
            <person name="Gungor B."/>
            <person name="Hartog M."/>
            <person name="Hontelez J."/>
            <person name="Verver J."/>
            <person name="Yang W.-C."/>
            <person name="Schijlen E."/>
            <person name="Repin R."/>
            <person name="Schilthuizen M."/>
            <person name="Schranz E."/>
            <person name="Heidstra R."/>
            <person name="Miyata K."/>
            <person name="Fedorova E."/>
            <person name="Kohlen W."/>
            <person name="Bisseling T."/>
            <person name="Smit S."/>
            <person name="Geurts R."/>
        </authorList>
    </citation>
    <scope>NUCLEOTIDE SEQUENCE [LARGE SCALE GENOMIC DNA]</scope>
    <source>
        <strain evidence="2">cv. WU1-14</strain>
    </source>
</reference>
<comment type="caution">
    <text evidence="1">The sequence shown here is derived from an EMBL/GenBank/DDBJ whole genome shotgun (WGS) entry which is preliminary data.</text>
</comment>
<organism evidence="1 2">
    <name type="scientific">Parasponia andersonii</name>
    <name type="common">Sponia andersonii</name>
    <dbReference type="NCBI Taxonomy" id="3476"/>
    <lineage>
        <taxon>Eukaryota</taxon>
        <taxon>Viridiplantae</taxon>
        <taxon>Streptophyta</taxon>
        <taxon>Embryophyta</taxon>
        <taxon>Tracheophyta</taxon>
        <taxon>Spermatophyta</taxon>
        <taxon>Magnoliopsida</taxon>
        <taxon>eudicotyledons</taxon>
        <taxon>Gunneridae</taxon>
        <taxon>Pentapetalae</taxon>
        <taxon>rosids</taxon>
        <taxon>fabids</taxon>
        <taxon>Rosales</taxon>
        <taxon>Cannabaceae</taxon>
        <taxon>Parasponia</taxon>
    </lineage>
</organism>
<sequence>SIAVQLINVSLLGKMLAPDRGCGHQDIKPSSPVVKLVS</sequence>
<name>A0A2P5AGI1_PARAD</name>
<proteinExistence type="predicted"/>
<accession>A0A2P5AGI1</accession>
<dbReference type="EMBL" id="JXTB01000604">
    <property type="protein sequence ID" value="PON35645.1"/>
    <property type="molecule type" value="Genomic_DNA"/>
</dbReference>
<feature type="non-terminal residue" evidence="1">
    <location>
        <position position="1"/>
    </location>
</feature>
<evidence type="ECO:0000313" key="2">
    <source>
        <dbReference type="Proteomes" id="UP000237105"/>
    </source>
</evidence>
<dbReference type="Proteomes" id="UP000237105">
    <property type="component" value="Unassembled WGS sequence"/>
</dbReference>
<keyword evidence="2" id="KW-1185">Reference proteome</keyword>